<dbReference type="EMBL" id="BNJF01000008">
    <property type="protein sequence ID" value="GHO50396.1"/>
    <property type="molecule type" value="Genomic_DNA"/>
</dbReference>
<feature type="region of interest" description="Disordered" evidence="1">
    <location>
        <begin position="83"/>
        <end position="105"/>
    </location>
</feature>
<name>A0A8J3MXV8_9CHLR</name>
<evidence type="ECO:0000313" key="2">
    <source>
        <dbReference type="EMBL" id="GHO50396.1"/>
    </source>
</evidence>
<gene>
    <name evidence="2" type="ORF">KSX_85590</name>
</gene>
<protein>
    <submittedName>
        <fullName evidence="2">Uncharacterized protein</fullName>
    </submittedName>
</protein>
<dbReference type="Proteomes" id="UP000612362">
    <property type="component" value="Unassembled WGS sequence"/>
</dbReference>
<sequence>MASAPDVGPVFFPLDEELGLLPGHLALRQQEHLTHLACFMPFEKAAQMLETLLGVRTTKETARSLTERMSACMEVAYAADNEAPSFPPLTDQPAPQRYVLSADGP</sequence>
<accession>A0A8J3MXV8</accession>
<keyword evidence="3" id="KW-1185">Reference proteome</keyword>
<evidence type="ECO:0000313" key="3">
    <source>
        <dbReference type="Proteomes" id="UP000612362"/>
    </source>
</evidence>
<comment type="caution">
    <text evidence="2">The sequence shown here is derived from an EMBL/GenBank/DDBJ whole genome shotgun (WGS) entry which is preliminary data.</text>
</comment>
<evidence type="ECO:0000256" key="1">
    <source>
        <dbReference type="SAM" id="MobiDB-lite"/>
    </source>
</evidence>
<reference evidence="2" key="1">
    <citation type="submission" date="2020-10" db="EMBL/GenBank/DDBJ databases">
        <title>Taxonomic study of unclassified bacteria belonging to the class Ktedonobacteria.</title>
        <authorList>
            <person name="Yabe S."/>
            <person name="Wang C.M."/>
            <person name="Zheng Y."/>
            <person name="Sakai Y."/>
            <person name="Cavaletti L."/>
            <person name="Monciardini P."/>
            <person name="Donadio S."/>
        </authorList>
    </citation>
    <scope>NUCLEOTIDE SEQUENCE</scope>
    <source>
        <strain evidence="2">SOSP1-1</strain>
    </source>
</reference>
<dbReference type="AlphaFoldDB" id="A0A8J3MXV8"/>
<proteinExistence type="predicted"/>
<organism evidence="2 3">
    <name type="scientific">Ktedonospora formicarum</name>
    <dbReference type="NCBI Taxonomy" id="2778364"/>
    <lineage>
        <taxon>Bacteria</taxon>
        <taxon>Bacillati</taxon>
        <taxon>Chloroflexota</taxon>
        <taxon>Ktedonobacteria</taxon>
        <taxon>Ktedonobacterales</taxon>
        <taxon>Ktedonobacteraceae</taxon>
        <taxon>Ktedonospora</taxon>
    </lineage>
</organism>
<dbReference type="RefSeq" id="WP_220199418.1">
    <property type="nucleotide sequence ID" value="NZ_BNJF01000008.1"/>
</dbReference>